<evidence type="ECO:0000313" key="2">
    <source>
        <dbReference type="Proteomes" id="UP000614996"/>
    </source>
</evidence>
<sequence length="315" mass="32468">MSTESPIPALFRALVDDAALFPPGNAPMSVAVAEHRHHRSAPYTDLVGPLLLPAARWGELVDCLNGAPGAAASDRPLGVLPPRLDIGLIGPIDQLEAVVPAALAEPRVTLRQLECPVGAGPDPVATVRDVAARLDAIVPATSDGTVRRYVELPRGPHLLDGVDALAGTGARAKLRTGGLSAEAFPTEAELAGFVDRCRGRELPFKLTAGLHHAVRHTAAATGFEHHGYLNVLAAVCLGALPDPPFAGTEQALSGRAAGPLAEVAGAMLAGPGETRGCFASYGSCSVAEPLTDLVELGLLDPDLLSYLPAPRKAHA</sequence>
<keyword evidence="2" id="KW-1185">Reference proteome</keyword>
<protein>
    <submittedName>
        <fullName evidence="1">Uncharacterized protein</fullName>
    </submittedName>
</protein>
<comment type="caution">
    <text evidence="1">The sequence shown here is derived from an EMBL/GenBank/DDBJ whole genome shotgun (WGS) entry which is preliminary data.</text>
</comment>
<dbReference type="Proteomes" id="UP000614996">
    <property type="component" value="Unassembled WGS sequence"/>
</dbReference>
<name>A0A8J4AIG3_9ACTN</name>
<evidence type="ECO:0000313" key="1">
    <source>
        <dbReference type="EMBL" id="GIL30327.1"/>
    </source>
</evidence>
<dbReference type="RefSeq" id="WP_207127980.1">
    <property type="nucleotide sequence ID" value="NZ_BOPO01000116.1"/>
</dbReference>
<gene>
    <name evidence="1" type="ORF">NUM_55810</name>
</gene>
<dbReference type="EMBL" id="BOPO01000116">
    <property type="protein sequence ID" value="GIL30327.1"/>
    <property type="molecule type" value="Genomic_DNA"/>
</dbReference>
<accession>A0A8J4AIG3</accession>
<organism evidence="1 2">
    <name type="scientific">Actinocatenispora comari</name>
    <dbReference type="NCBI Taxonomy" id="2807577"/>
    <lineage>
        <taxon>Bacteria</taxon>
        <taxon>Bacillati</taxon>
        <taxon>Actinomycetota</taxon>
        <taxon>Actinomycetes</taxon>
        <taxon>Micromonosporales</taxon>
        <taxon>Micromonosporaceae</taxon>
        <taxon>Actinocatenispora</taxon>
    </lineage>
</organism>
<reference evidence="2" key="1">
    <citation type="journal article" date="2021" name="Int. J. Syst. Evol. Microbiol.">
        <title>Actinocatenispora comari sp. nov., an endophytic actinomycete isolated from aerial parts of Comarum salesowianum.</title>
        <authorList>
            <person name="Oyunbileg N."/>
            <person name="Iizaka Y."/>
            <person name="Hamada M."/>
            <person name="Davaapurev B.O."/>
            <person name="Fukumoto A."/>
            <person name="Tsetseg B."/>
            <person name="Kato F."/>
            <person name="Tamura T."/>
            <person name="Batkhuu J."/>
            <person name="Anzai Y."/>
        </authorList>
    </citation>
    <scope>NUCLEOTIDE SEQUENCE [LARGE SCALE GENOMIC DNA]</scope>
    <source>
        <strain evidence="2">NUM-2625</strain>
    </source>
</reference>
<dbReference type="AlphaFoldDB" id="A0A8J4AIG3"/>
<proteinExistence type="predicted"/>